<comment type="similarity">
    <text evidence="6">Belongs to the MS5 protein family.</text>
</comment>
<dbReference type="InterPro" id="IPR044961">
    <property type="entry name" value="MS5/SDI1"/>
</dbReference>
<evidence type="ECO:0000256" key="6">
    <source>
        <dbReference type="ARBA" id="ARBA00025750"/>
    </source>
</evidence>
<protein>
    <submittedName>
        <fullName evidence="8">Uncharacterized protein</fullName>
    </submittedName>
</protein>
<dbReference type="PANTHER" id="PTHR36326:SF2">
    <property type="entry name" value="PROTEIN SULFUR DEFICIENCY-INDUCED 2"/>
    <property type="match status" value="1"/>
</dbReference>
<dbReference type="InterPro" id="IPR019734">
    <property type="entry name" value="TPR_rpt"/>
</dbReference>
<dbReference type="InterPro" id="IPR011990">
    <property type="entry name" value="TPR-like_helical_dom_sf"/>
</dbReference>
<dbReference type="SUPFAM" id="SSF48452">
    <property type="entry name" value="TPR-like"/>
    <property type="match status" value="1"/>
</dbReference>
<evidence type="ECO:0000256" key="5">
    <source>
        <dbReference type="ARBA" id="ARBA00023242"/>
    </source>
</evidence>
<comment type="subcellular location">
    <subcellularLocation>
        <location evidence="1">Nucleus</location>
    </subcellularLocation>
</comment>
<name>A0A068TT36_COFCA</name>
<reference evidence="9" key="1">
    <citation type="journal article" date="2014" name="Science">
        <title>The coffee genome provides insight into the convergent evolution of caffeine biosynthesis.</title>
        <authorList>
            <person name="Denoeud F."/>
            <person name="Carretero-Paulet L."/>
            <person name="Dereeper A."/>
            <person name="Droc G."/>
            <person name="Guyot R."/>
            <person name="Pietrella M."/>
            <person name="Zheng C."/>
            <person name="Alberti A."/>
            <person name="Anthony F."/>
            <person name="Aprea G."/>
            <person name="Aury J.M."/>
            <person name="Bento P."/>
            <person name="Bernard M."/>
            <person name="Bocs S."/>
            <person name="Campa C."/>
            <person name="Cenci A."/>
            <person name="Combes M.C."/>
            <person name="Crouzillat D."/>
            <person name="Da Silva C."/>
            <person name="Daddiego L."/>
            <person name="De Bellis F."/>
            <person name="Dussert S."/>
            <person name="Garsmeur O."/>
            <person name="Gayraud T."/>
            <person name="Guignon V."/>
            <person name="Jahn K."/>
            <person name="Jamilloux V."/>
            <person name="Joet T."/>
            <person name="Labadie K."/>
            <person name="Lan T."/>
            <person name="Leclercq J."/>
            <person name="Lepelley M."/>
            <person name="Leroy T."/>
            <person name="Li L.T."/>
            <person name="Librado P."/>
            <person name="Lopez L."/>
            <person name="Munoz A."/>
            <person name="Noel B."/>
            <person name="Pallavicini A."/>
            <person name="Perrotta G."/>
            <person name="Poncet V."/>
            <person name="Pot D."/>
            <person name="Priyono X."/>
            <person name="Rigoreau M."/>
            <person name="Rouard M."/>
            <person name="Rozas J."/>
            <person name="Tranchant-Dubreuil C."/>
            <person name="VanBuren R."/>
            <person name="Zhang Q."/>
            <person name="Andrade A.C."/>
            <person name="Argout X."/>
            <person name="Bertrand B."/>
            <person name="de Kochko A."/>
            <person name="Graziosi G."/>
            <person name="Henry R.J."/>
            <person name="Jayarama X."/>
            <person name="Ming R."/>
            <person name="Nagai C."/>
            <person name="Rounsley S."/>
            <person name="Sankoff D."/>
            <person name="Giuliano G."/>
            <person name="Albert V.A."/>
            <person name="Wincker P."/>
            <person name="Lashermes P."/>
        </authorList>
    </citation>
    <scope>NUCLEOTIDE SEQUENCE [LARGE SCALE GENOMIC DNA]</scope>
    <source>
        <strain evidence="9">cv. DH200-94</strain>
    </source>
</reference>
<proteinExistence type="inferred from homology"/>
<evidence type="ECO:0000256" key="1">
    <source>
        <dbReference type="ARBA" id="ARBA00004123"/>
    </source>
</evidence>
<evidence type="ECO:0000256" key="2">
    <source>
        <dbReference type="ARBA" id="ARBA00022737"/>
    </source>
</evidence>
<sequence length="289" mass="32948">MYGTKKKQESFHVVHKLPPGDSPYVRAKYFQLIEKDPETAIVFFWKAINAGDRVDSALKDMAVVMKQQDRAEEAIEAIRSFRDRCSKQAQESLDNVLIDLYKKCGMLDEQIELLKQKLRMIYQGEAFNGKPTKTARSHGRKFQVTIRQETSRILGNLGWAYMQQSNYAAAEIVYCKAQQIDPDANKACNLCLCLIKQGRYAEARPVLEDVFEGKLSGSDEPKSRNRAEQLLKELELCESEGLAPPVSGPSIEDAFAKGLDQLMNQWTPFRSRRLPIFEEISPFRDQLAC</sequence>
<dbReference type="OrthoDB" id="10258631at2759"/>
<evidence type="ECO:0000313" key="9">
    <source>
        <dbReference type="Proteomes" id="UP000295252"/>
    </source>
</evidence>
<accession>A0A068TT36</accession>
<evidence type="ECO:0000256" key="7">
    <source>
        <dbReference type="PROSITE-ProRule" id="PRU00339"/>
    </source>
</evidence>
<gene>
    <name evidence="8" type="ORF">GSCOC_T00026590001</name>
</gene>
<dbReference type="SMART" id="SM00028">
    <property type="entry name" value="TPR"/>
    <property type="match status" value="1"/>
</dbReference>
<dbReference type="Proteomes" id="UP000295252">
    <property type="component" value="Chromosome V"/>
</dbReference>
<evidence type="ECO:0000256" key="4">
    <source>
        <dbReference type="ARBA" id="ARBA00023054"/>
    </source>
</evidence>
<dbReference type="Gramene" id="CDO99421">
    <property type="protein sequence ID" value="CDO99421"/>
    <property type="gene ID" value="GSCOC_T00026590001"/>
</dbReference>
<dbReference type="InParanoid" id="A0A068TT36"/>
<dbReference type="PROSITE" id="PS50005">
    <property type="entry name" value="TPR"/>
    <property type="match status" value="1"/>
</dbReference>
<keyword evidence="4" id="KW-0175">Coiled coil</keyword>
<keyword evidence="9" id="KW-1185">Reference proteome</keyword>
<organism evidence="8 9">
    <name type="scientific">Coffea canephora</name>
    <name type="common">Robusta coffee</name>
    <dbReference type="NCBI Taxonomy" id="49390"/>
    <lineage>
        <taxon>Eukaryota</taxon>
        <taxon>Viridiplantae</taxon>
        <taxon>Streptophyta</taxon>
        <taxon>Embryophyta</taxon>
        <taxon>Tracheophyta</taxon>
        <taxon>Spermatophyta</taxon>
        <taxon>Magnoliopsida</taxon>
        <taxon>eudicotyledons</taxon>
        <taxon>Gunneridae</taxon>
        <taxon>Pentapetalae</taxon>
        <taxon>asterids</taxon>
        <taxon>lamiids</taxon>
        <taxon>Gentianales</taxon>
        <taxon>Rubiaceae</taxon>
        <taxon>Ixoroideae</taxon>
        <taxon>Gardenieae complex</taxon>
        <taxon>Bertiereae - Coffeeae clade</taxon>
        <taxon>Coffeeae</taxon>
        <taxon>Coffea</taxon>
    </lineage>
</organism>
<keyword evidence="3 7" id="KW-0802">TPR repeat</keyword>
<dbReference type="PANTHER" id="PTHR36326">
    <property type="entry name" value="PROTEIN POLLENLESS 3-LIKE 2"/>
    <property type="match status" value="1"/>
</dbReference>
<keyword evidence="5" id="KW-0539">Nucleus</keyword>
<dbReference type="Gene3D" id="1.25.40.10">
    <property type="entry name" value="Tetratricopeptide repeat domain"/>
    <property type="match status" value="1"/>
</dbReference>
<dbReference type="FunCoup" id="A0A068TT36">
    <property type="interactions" value="2"/>
</dbReference>
<evidence type="ECO:0000313" key="8">
    <source>
        <dbReference type="EMBL" id="CDO99421.1"/>
    </source>
</evidence>
<dbReference type="AlphaFoldDB" id="A0A068TT36"/>
<feature type="repeat" description="TPR" evidence="7">
    <location>
        <begin position="151"/>
        <end position="184"/>
    </location>
</feature>
<dbReference type="GO" id="GO:0005634">
    <property type="term" value="C:nucleus"/>
    <property type="evidence" value="ECO:0007669"/>
    <property type="project" value="UniProtKB-SubCell"/>
</dbReference>
<dbReference type="PhylomeDB" id="A0A068TT36"/>
<evidence type="ECO:0000256" key="3">
    <source>
        <dbReference type="ARBA" id="ARBA00022803"/>
    </source>
</evidence>
<keyword evidence="2" id="KW-0677">Repeat</keyword>
<dbReference type="OMA" id="WKAINIG"/>
<dbReference type="EMBL" id="HG739087">
    <property type="protein sequence ID" value="CDO99421.1"/>
    <property type="molecule type" value="Genomic_DNA"/>
</dbReference>
<dbReference type="STRING" id="49390.A0A068TT36"/>
<dbReference type="Pfam" id="PF13181">
    <property type="entry name" value="TPR_8"/>
    <property type="match status" value="1"/>
</dbReference>